<dbReference type="NCBIfam" id="TIGR00688">
    <property type="entry name" value="rarD"/>
    <property type="match status" value="1"/>
</dbReference>
<evidence type="ECO:0000256" key="8">
    <source>
        <dbReference type="SAM" id="Phobius"/>
    </source>
</evidence>
<keyword evidence="7 8" id="KW-0472">Membrane</keyword>
<keyword evidence="6 8" id="KW-1133">Transmembrane helix</keyword>
<feature type="transmembrane region" description="Helical" evidence="8">
    <location>
        <begin position="269"/>
        <end position="290"/>
    </location>
</feature>
<feature type="domain" description="EamA" evidence="9">
    <location>
        <begin position="15"/>
        <end position="145"/>
    </location>
</feature>
<feature type="transmembrane region" description="Helical" evidence="8">
    <location>
        <begin position="43"/>
        <end position="63"/>
    </location>
</feature>
<dbReference type="Proteomes" id="UP000551327">
    <property type="component" value="Unassembled WGS sequence"/>
</dbReference>
<keyword evidence="3" id="KW-0813">Transport</keyword>
<feature type="transmembrane region" description="Helical" evidence="8">
    <location>
        <begin position="12"/>
        <end position="31"/>
    </location>
</feature>
<comment type="caution">
    <text evidence="10">The sequence shown here is derived from an EMBL/GenBank/DDBJ whole genome shotgun (WGS) entry which is preliminary data.</text>
</comment>
<feature type="transmembrane region" description="Helical" evidence="8">
    <location>
        <begin position="244"/>
        <end position="263"/>
    </location>
</feature>
<dbReference type="PANTHER" id="PTHR22911">
    <property type="entry name" value="ACYL-MALONYL CONDENSING ENZYME-RELATED"/>
    <property type="match status" value="1"/>
</dbReference>
<dbReference type="PANTHER" id="PTHR22911:SF137">
    <property type="entry name" value="SOLUTE CARRIER FAMILY 35 MEMBER G2-RELATED"/>
    <property type="match status" value="1"/>
</dbReference>
<evidence type="ECO:0000259" key="9">
    <source>
        <dbReference type="Pfam" id="PF00892"/>
    </source>
</evidence>
<keyword evidence="11" id="KW-1185">Reference proteome</keyword>
<dbReference type="EMBL" id="JACLAX010000018">
    <property type="protein sequence ID" value="MBC2670386.1"/>
    <property type="molecule type" value="Genomic_DNA"/>
</dbReference>
<comment type="subcellular location">
    <subcellularLocation>
        <location evidence="1">Cell membrane</location>
        <topology evidence="1">Multi-pass membrane protein</topology>
    </subcellularLocation>
</comment>
<feature type="transmembrane region" description="Helical" evidence="8">
    <location>
        <begin position="213"/>
        <end position="232"/>
    </location>
</feature>
<name>A0A7X1G0I5_9SPHN</name>
<reference evidence="10 11" key="1">
    <citation type="submission" date="2020-08" db="EMBL/GenBank/DDBJ databases">
        <title>The genome sequence of type strain Novosphingobium piscinae KCTC 42194.</title>
        <authorList>
            <person name="Liu Y."/>
        </authorList>
    </citation>
    <scope>NUCLEOTIDE SEQUENCE [LARGE SCALE GENOMIC DNA]</scope>
    <source>
        <strain evidence="10 11">KCTC 42194</strain>
    </source>
</reference>
<dbReference type="RefSeq" id="WP_185680245.1">
    <property type="nucleotide sequence ID" value="NZ_JACLAX010000018.1"/>
</dbReference>
<keyword evidence="5 8" id="KW-0812">Transmembrane</keyword>
<evidence type="ECO:0000313" key="11">
    <source>
        <dbReference type="Proteomes" id="UP000551327"/>
    </source>
</evidence>
<feature type="transmembrane region" description="Helical" evidence="8">
    <location>
        <begin position="75"/>
        <end position="95"/>
    </location>
</feature>
<dbReference type="InterPro" id="IPR004626">
    <property type="entry name" value="RarD"/>
</dbReference>
<comment type="similarity">
    <text evidence="2">Belongs to the EamA transporter family.</text>
</comment>
<dbReference type="InterPro" id="IPR037185">
    <property type="entry name" value="EmrE-like"/>
</dbReference>
<dbReference type="GO" id="GO:0005886">
    <property type="term" value="C:plasma membrane"/>
    <property type="evidence" value="ECO:0007669"/>
    <property type="project" value="UniProtKB-SubCell"/>
</dbReference>
<sequence length="298" mass="31267">MPVSPEARGNGLPQALGAYGLWGLLPLYLAAMHHVPPVEFVGWRIVFTLPVCLALVVAGRQAAPLLAVLRQPRALAPLLLSALLIGANWTIYVVAIHDGHVFAASIGYYINPLINVLLGTAVLGERLNRIQWLAVGIAAIGVGLLAVGALGALWVSLALALTFGFYGLVRKLAAVPAVTGLTVETLVLLPAALCLLGWFAAQPGGSALSRGPADGLLLAASGLVTAIPLLLFAQAAQRMDYSTLGFFQFLAPTLVFVEGLVVFDEPLSVVQLVCFAFIWTACAVYCGDLLRRRGAARG</sequence>
<evidence type="ECO:0000256" key="5">
    <source>
        <dbReference type="ARBA" id="ARBA00022692"/>
    </source>
</evidence>
<protein>
    <submittedName>
        <fullName evidence="10">EamA family transporter RarD</fullName>
    </submittedName>
</protein>
<dbReference type="Pfam" id="PF00892">
    <property type="entry name" value="EamA"/>
    <property type="match status" value="1"/>
</dbReference>
<organism evidence="10 11">
    <name type="scientific">Novosphingobium piscinae</name>
    <dbReference type="NCBI Taxonomy" id="1507448"/>
    <lineage>
        <taxon>Bacteria</taxon>
        <taxon>Pseudomonadati</taxon>
        <taxon>Pseudomonadota</taxon>
        <taxon>Alphaproteobacteria</taxon>
        <taxon>Sphingomonadales</taxon>
        <taxon>Sphingomonadaceae</taxon>
        <taxon>Novosphingobium</taxon>
    </lineage>
</organism>
<feature type="transmembrane region" description="Helical" evidence="8">
    <location>
        <begin position="101"/>
        <end position="123"/>
    </location>
</feature>
<evidence type="ECO:0000256" key="7">
    <source>
        <dbReference type="ARBA" id="ARBA00023136"/>
    </source>
</evidence>
<keyword evidence="4" id="KW-1003">Cell membrane</keyword>
<dbReference type="AlphaFoldDB" id="A0A7X1G0I5"/>
<proteinExistence type="inferred from homology"/>
<evidence type="ECO:0000256" key="1">
    <source>
        <dbReference type="ARBA" id="ARBA00004651"/>
    </source>
</evidence>
<evidence type="ECO:0000313" key="10">
    <source>
        <dbReference type="EMBL" id="MBC2670386.1"/>
    </source>
</evidence>
<dbReference type="InterPro" id="IPR000620">
    <property type="entry name" value="EamA_dom"/>
</dbReference>
<feature type="transmembrane region" description="Helical" evidence="8">
    <location>
        <begin position="181"/>
        <end position="201"/>
    </location>
</feature>
<feature type="transmembrane region" description="Helical" evidence="8">
    <location>
        <begin position="130"/>
        <end position="147"/>
    </location>
</feature>
<gene>
    <name evidence="10" type="primary">rarD</name>
    <name evidence="10" type="ORF">H7F53_14630</name>
</gene>
<accession>A0A7X1G0I5</accession>
<evidence type="ECO:0000256" key="6">
    <source>
        <dbReference type="ARBA" id="ARBA00022989"/>
    </source>
</evidence>
<evidence type="ECO:0000256" key="2">
    <source>
        <dbReference type="ARBA" id="ARBA00007362"/>
    </source>
</evidence>
<dbReference type="SUPFAM" id="SSF103481">
    <property type="entry name" value="Multidrug resistance efflux transporter EmrE"/>
    <property type="match status" value="2"/>
</dbReference>
<evidence type="ECO:0000256" key="3">
    <source>
        <dbReference type="ARBA" id="ARBA00022448"/>
    </source>
</evidence>
<evidence type="ECO:0000256" key="4">
    <source>
        <dbReference type="ARBA" id="ARBA00022475"/>
    </source>
</evidence>